<dbReference type="AlphaFoldDB" id="X1AJJ5"/>
<comment type="caution">
    <text evidence="1">The sequence shown here is derived from an EMBL/GenBank/DDBJ whole genome shotgun (WGS) entry which is preliminary data.</text>
</comment>
<dbReference type="InterPro" id="IPR021345">
    <property type="entry name" value="DUF2961"/>
</dbReference>
<proteinExistence type="predicted"/>
<name>X1AJJ5_9ZZZZ</name>
<dbReference type="EMBL" id="BART01002904">
    <property type="protein sequence ID" value="GAG69792.1"/>
    <property type="molecule type" value="Genomic_DNA"/>
</dbReference>
<evidence type="ECO:0000313" key="1">
    <source>
        <dbReference type="EMBL" id="GAG69792.1"/>
    </source>
</evidence>
<gene>
    <name evidence="1" type="ORF">S01H4_08453</name>
</gene>
<feature type="non-terminal residue" evidence="1">
    <location>
        <position position="1"/>
    </location>
</feature>
<accession>X1AJJ5</accession>
<sequence length="273" mass="31048">GLENPSVESPIGDFFGLMHGRVGHYSTPYLGVSEGKGFNCFFPMPFSKKCRITIENDSTNVLDSLYFQINYTLGDEITSDDGRFHALFRRSIPPKGKNHVLLDANGTPGIYMGCAIGAIPLGDKTWREGELQFYIDGAKYSPTFISTGWSDWFLSAWGIGLKQSIYAGSTYQVLHPEFGNKYFCSCYRIHVLDPIYFQNNLRIEQSQRGLENGIYFDRSDDWSSVVFWYQKLSKNPLPPLPERSVRCAGIEIQDWEFKAFERMKSGIDCIDDV</sequence>
<evidence type="ECO:0008006" key="2">
    <source>
        <dbReference type="Google" id="ProtNLM"/>
    </source>
</evidence>
<dbReference type="Gene3D" id="2.60.120.1390">
    <property type="match status" value="1"/>
</dbReference>
<organism evidence="1">
    <name type="scientific">marine sediment metagenome</name>
    <dbReference type="NCBI Taxonomy" id="412755"/>
    <lineage>
        <taxon>unclassified sequences</taxon>
        <taxon>metagenomes</taxon>
        <taxon>ecological metagenomes</taxon>
    </lineage>
</organism>
<dbReference type="Pfam" id="PF11175">
    <property type="entry name" value="DUF2961"/>
    <property type="match status" value="1"/>
</dbReference>
<reference evidence="1" key="1">
    <citation type="journal article" date="2014" name="Front. Microbiol.">
        <title>High frequency of phylogenetically diverse reductive dehalogenase-homologous genes in deep subseafloor sedimentary metagenomes.</title>
        <authorList>
            <person name="Kawai M."/>
            <person name="Futagami T."/>
            <person name="Toyoda A."/>
            <person name="Takaki Y."/>
            <person name="Nishi S."/>
            <person name="Hori S."/>
            <person name="Arai W."/>
            <person name="Tsubouchi T."/>
            <person name="Morono Y."/>
            <person name="Uchiyama I."/>
            <person name="Ito T."/>
            <person name="Fujiyama A."/>
            <person name="Inagaki F."/>
            <person name="Takami H."/>
        </authorList>
    </citation>
    <scope>NUCLEOTIDE SEQUENCE</scope>
    <source>
        <strain evidence="1">Expedition CK06-06</strain>
    </source>
</reference>
<protein>
    <recommendedName>
        <fullName evidence="2">DUF2961 domain-containing protein</fullName>
    </recommendedName>
</protein>